<feature type="domain" description="Peptidoglycan recognition protein family" evidence="4">
    <location>
        <begin position="210"/>
        <end position="379"/>
    </location>
</feature>
<evidence type="ECO:0000259" key="3">
    <source>
        <dbReference type="SMART" id="SM00644"/>
    </source>
</evidence>
<feature type="chain" id="PRO_5009582059" description="Peptidoglycan recognition protein family domain-containing protein" evidence="2">
    <location>
        <begin position="31"/>
        <end position="649"/>
    </location>
</feature>
<evidence type="ECO:0000259" key="4">
    <source>
        <dbReference type="SMART" id="SM00701"/>
    </source>
</evidence>
<protein>
    <recommendedName>
        <fullName evidence="7">Peptidoglycan recognition protein family domain-containing protein</fullName>
    </recommendedName>
</protein>
<name>A0A1G2BDZ0_9BACT</name>
<dbReference type="GO" id="GO:0008270">
    <property type="term" value="F:zinc ion binding"/>
    <property type="evidence" value="ECO:0007669"/>
    <property type="project" value="InterPro"/>
</dbReference>
<comment type="similarity">
    <text evidence="1">Belongs to the N-acetylmuramoyl-L-alanine amidase 2 family.</text>
</comment>
<dbReference type="Gene3D" id="3.40.80.10">
    <property type="entry name" value="Peptidoglycan recognition protein-like"/>
    <property type="match status" value="1"/>
</dbReference>
<dbReference type="SUPFAM" id="SSF55846">
    <property type="entry name" value="N-acetylmuramoyl-L-alanine amidase-like"/>
    <property type="match status" value="1"/>
</dbReference>
<dbReference type="InterPro" id="IPR006619">
    <property type="entry name" value="PGRP_domain_met/bac"/>
</dbReference>
<evidence type="ECO:0008006" key="7">
    <source>
        <dbReference type="Google" id="ProtNLM"/>
    </source>
</evidence>
<evidence type="ECO:0000313" key="6">
    <source>
        <dbReference type="Proteomes" id="UP000176420"/>
    </source>
</evidence>
<dbReference type="Proteomes" id="UP000176420">
    <property type="component" value="Unassembled WGS sequence"/>
</dbReference>
<dbReference type="GO" id="GO:0009253">
    <property type="term" value="P:peptidoglycan catabolic process"/>
    <property type="evidence" value="ECO:0007669"/>
    <property type="project" value="InterPro"/>
</dbReference>
<proteinExistence type="inferred from homology"/>
<dbReference type="InterPro" id="IPR013783">
    <property type="entry name" value="Ig-like_fold"/>
</dbReference>
<dbReference type="PANTHER" id="PTHR11022">
    <property type="entry name" value="PEPTIDOGLYCAN RECOGNITION PROTEIN"/>
    <property type="match status" value="1"/>
</dbReference>
<gene>
    <name evidence="5" type="ORF">A2319_05355</name>
</gene>
<sequence length="649" mass="72422">MFNFQSKKIFLSGFLGFLLLVLAVPNQVQAEDLTDAIPLKTIELNNYFIQDISPEIQTSSLLPKEFIFQTEKIKADFDFNAFGVLWEDNLKDSQSVAISVELFLRGSSLGIFKLENLEEIVSENQGLVKHSTNPNTVAQADEFVVFIKIDEPTFQAVINKAELVYYDTRSSLTQNEKIMVADTANNEEVVKESEVPAVYSNTPKKPQNKLSIISRQEWEADESLTLKKDGSLSWAPEYKKLKAFIIHHTASTDGGDNPAASVRAIYEWHARVLHWGDIGYNFIIDKNGNIYKGRKGEVADGQAVVGGHTFNSITDKNYNEGSVGIALLGCYQNDKKGSCSTPNSMTPAMRKSLTNLIAVLAVDAGFDPNSRTTLLGTSTQRLVGHRDLDSTLCPGNTIWNDLPALRQEVAEKFKELSVAPFEAHIEKAQLDRAEVTTDLQIEAGKVHQAVVVYKNNGRKAWKQEDLYLKVYDESGHNRTDLGLKAWSDIYGKFYMNESEVAPGQTATFTFSLKSPTISGTIKLVTKLFVRKNKVANSNGYLELQFVHSYLGQTLTNNFPLAMFQKDTKQLSVSYQNIGDKKWGKNVALYLNGRMVGKFAQSVLPGETATITFPFTAPKKQQEPQRLVFMLKRQNIALAGTRAVHLISVR</sequence>
<evidence type="ECO:0000256" key="2">
    <source>
        <dbReference type="SAM" id="SignalP"/>
    </source>
</evidence>
<dbReference type="EMBL" id="MHKI01000009">
    <property type="protein sequence ID" value="OGY87364.1"/>
    <property type="molecule type" value="Genomic_DNA"/>
</dbReference>
<accession>A0A1G2BDZ0</accession>
<dbReference type="PANTHER" id="PTHR11022:SF41">
    <property type="entry name" value="PEPTIDOGLYCAN-RECOGNITION PROTEIN LC-RELATED"/>
    <property type="match status" value="1"/>
</dbReference>
<dbReference type="Pfam" id="PF01510">
    <property type="entry name" value="Amidase_2"/>
    <property type="match status" value="1"/>
</dbReference>
<feature type="signal peptide" evidence="2">
    <location>
        <begin position="1"/>
        <end position="30"/>
    </location>
</feature>
<dbReference type="AlphaFoldDB" id="A0A1G2BDZ0"/>
<dbReference type="InterPro" id="IPR002502">
    <property type="entry name" value="Amidase_domain"/>
</dbReference>
<evidence type="ECO:0000313" key="5">
    <source>
        <dbReference type="EMBL" id="OGY87364.1"/>
    </source>
</evidence>
<dbReference type="InterPro" id="IPR015510">
    <property type="entry name" value="PGRP"/>
</dbReference>
<organism evidence="5 6">
    <name type="scientific">Candidatus Kerfeldbacteria bacterium RIFOXYB2_FULL_38_14</name>
    <dbReference type="NCBI Taxonomy" id="1798547"/>
    <lineage>
        <taxon>Bacteria</taxon>
        <taxon>Candidatus Kerfeldiibacteriota</taxon>
    </lineage>
</organism>
<dbReference type="GO" id="GO:0008745">
    <property type="term" value="F:N-acetylmuramoyl-L-alanine amidase activity"/>
    <property type="evidence" value="ECO:0007669"/>
    <property type="project" value="InterPro"/>
</dbReference>
<dbReference type="SMART" id="SM00644">
    <property type="entry name" value="Ami_2"/>
    <property type="match status" value="1"/>
</dbReference>
<feature type="domain" description="N-acetylmuramoyl-L-alanine amidase" evidence="3">
    <location>
        <begin position="229"/>
        <end position="395"/>
    </location>
</feature>
<evidence type="ECO:0000256" key="1">
    <source>
        <dbReference type="ARBA" id="ARBA00007553"/>
    </source>
</evidence>
<dbReference type="InterPro" id="IPR036505">
    <property type="entry name" value="Amidase/PGRP_sf"/>
</dbReference>
<keyword evidence="2" id="KW-0732">Signal</keyword>
<dbReference type="SMART" id="SM00701">
    <property type="entry name" value="PGRP"/>
    <property type="match status" value="1"/>
</dbReference>
<dbReference type="Gene3D" id="2.60.40.10">
    <property type="entry name" value="Immunoglobulins"/>
    <property type="match status" value="1"/>
</dbReference>
<comment type="caution">
    <text evidence="5">The sequence shown here is derived from an EMBL/GenBank/DDBJ whole genome shotgun (WGS) entry which is preliminary data.</text>
</comment>
<reference evidence="5 6" key="1">
    <citation type="journal article" date="2016" name="Nat. Commun.">
        <title>Thousands of microbial genomes shed light on interconnected biogeochemical processes in an aquifer system.</title>
        <authorList>
            <person name="Anantharaman K."/>
            <person name="Brown C.T."/>
            <person name="Hug L.A."/>
            <person name="Sharon I."/>
            <person name="Castelle C.J."/>
            <person name="Probst A.J."/>
            <person name="Thomas B.C."/>
            <person name="Singh A."/>
            <person name="Wilkins M.J."/>
            <person name="Karaoz U."/>
            <person name="Brodie E.L."/>
            <person name="Williams K.H."/>
            <person name="Hubbard S.S."/>
            <person name="Banfield J.F."/>
        </authorList>
    </citation>
    <scope>NUCLEOTIDE SEQUENCE [LARGE SCALE GENOMIC DNA]</scope>
</reference>
<dbReference type="CDD" id="cd06583">
    <property type="entry name" value="PGRP"/>
    <property type="match status" value="1"/>
</dbReference>